<evidence type="ECO:0000256" key="3">
    <source>
        <dbReference type="ARBA" id="ARBA00022748"/>
    </source>
</evidence>
<dbReference type="InterPro" id="IPR056413">
    <property type="entry name" value="TPR_CcmH_CycH"/>
</dbReference>
<feature type="domain" description="Cytochrome c-type biogenesis protein H TPR" evidence="8">
    <location>
        <begin position="148"/>
        <end position="264"/>
    </location>
</feature>
<evidence type="ECO:0000256" key="1">
    <source>
        <dbReference type="ARBA" id="ARBA00004196"/>
    </source>
</evidence>
<proteinExistence type="predicted"/>
<keyword evidence="7" id="KW-1133">Transmembrane helix</keyword>
<evidence type="ECO:0000313" key="9">
    <source>
        <dbReference type="EMBL" id="MBP2296638.1"/>
    </source>
</evidence>
<dbReference type="Gene3D" id="1.25.40.10">
    <property type="entry name" value="Tetratricopeptide repeat domain"/>
    <property type="match status" value="2"/>
</dbReference>
<feature type="repeat" description="TPR" evidence="5">
    <location>
        <begin position="159"/>
        <end position="192"/>
    </location>
</feature>
<keyword evidence="2" id="KW-0677">Repeat</keyword>
<dbReference type="PANTHER" id="PTHR47870">
    <property type="entry name" value="CYTOCHROME C-TYPE BIOGENESIS PROTEIN CCMH"/>
    <property type="match status" value="1"/>
</dbReference>
<dbReference type="PROSITE" id="PS50005">
    <property type="entry name" value="TPR"/>
    <property type="match status" value="2"/>
</dbReference>
<evidence type="ECO:0000313" key="10">
    <source>
        <dbReference type="Proteomes" id="UP000781958"/>
    </source>
</evidence>
<evidence type="ECO:0000259" key="8">
    <source>
        <dbReference type="Pfam" id="PF23914"/>
    </source>
</evidence>
<comment type="subcellular location">
    <subcellularLocation>
        <location evidence="1">Cell envelope</location>
    </subcellularLocation>
</comment>
<feature type="transmembrane region" description="Helical" evidence="7">
    <location>
        <begin position="6"/>
        <end position="23"/>
    </location>
</feature>
<organism evidence="9 10">
    <name type="scientific">Azospirillum rugosum</name>
    <dbReference type="NCBI Taxonomy" id="416170"/>
    <lineage>
        <taxon>Bacteria</taxon>
        <taxon>Pseudomonadati</taxon>
        <taxon>Pseudomonadota</taxon>
        <taxon>Alphaproteobacteria</taxon>
        <taxon>Rhodospirillales</taxon>
        <taxon>Azospirillaceae</taxon>
        <taxon>Azospirillum</taxon>
    </lineage>
</organism>
<keyword evidence="7" id="KW-0472">Membrane</keyword>
<dbReference type="NCBIfam" id="TIGR03142">
    <property type="entry name" value="cytochro_ccmI"/>
    <property type="match status" value="1"/>
</dbReference>
<name>A0ABS4SVP4_9PROT</name>
<feature type="region of interest" description="Disordered" evidence="6">
    <location>
        <begin position="287"/>
        <end position="318"/>
    </location>
</feature>
<dbReference type="InterPro" id="IPR017560">
    <property type="entry name" value="Cyt_c_biogenesis_CcmI"/>
</dbReference>
<evidence type="ECO:0000256" key="6">
    <source>
        <dbReference type="SAM" id="MobiDB-lite"/>
    </source>
</evidence>
<dbReference type="PANTHER" id="PTHR47870:SF1">
    <property type="entry name" value="CYTOCHROME C-TYPE BIOGENESIS PROTEIN CCMH"/>
    <property type="match status" value="1"/>
</dbReference>
<dbReference type="InterPro" id="IPR051263">
    <property type="entry name" value="C-type_cytochrome_biogenesis"/>
</dbReference>
<feature type="repeat" description="TPR" evidence="5">
    <location>
        <begin position="341"/>
        <end position="374"/>
    </location>
</feature>
<protein>
    <submittedName>
        <fullName evidence="9">Cytochrome c-type biogenesis protein CcmH</fullName>
    </submittedName>
</protein>
<gene>
    <name evidence="9" type="ORF">J2851_006456</name>
</gene>
<keyword evidence="4 5" id="KW-0802">TPR repeat</keyword>
<dbReference type="Pfam" id="PF23914">
    <property type="entry name" value="TPR_CcmH_CycH"/>
    <property type="match status" value="2"/>
</dbReference>
<dbReference type="InterPro" id="IPR019734">
    <property type="entry name" value="TPR_rpt"/>
</dbReference>
<feature type="compositionally biased region" description="Low complexity" evidence="6">
    <location>
        <begin position="299"/>
        <end position="314"/>
    </location>
</feature>
<keyword evidence="3" id="KW-0201">Cytochrome c-type biogenesis</keyword>
<evidence type="ECO:0000256" key="5">
    <source>
        <dbReference type="PROSITE-ProRule" id="PRU00339"/>
    </source>
</evidence>
<keyword evidence="7" id="KW-0812">Transmembrane</keyword>
<accession>A0ABS4SVP4</accession>
<evidence type="ECO:0000256" key="7">
    <source>
        <dbReference type="SAM" id="Phobius"/>
    </source>
</evidence>
<evidence type="ECO:0000256" key="4">
    <source>
        <dbReference type="ARBA" id="ARBA00022803"/>
    </source>
</evidence>
<dbReference type="SUPFAM" id="SSF48452">
    <property type="entry name" value="TPR-like"/>
    <property type="match status" value="2"/>
</dbReference>
<comment type="caution">
    <text evidence="9">The sequence shown here is derived from an EMBL/GenBank/DDBJ whole genome shotgun (WGS) entry which is preliminary data.</text>
</comment>
<feature type="domain" description="Cytochrome c-type biogenesis protein H TPR" evidence="8">
    <location>
        <begin position="324"/>
        <end position="454"/>
    </location>
</feature>
<evidence type="ECO:0000256" key="2">
    <source>
        <dbReference type="ARBA" id="ARBA00022737"/>
    </source>
</evidence>
<reference evidence="9 10" key="1">
    <citation type="submission" date="2021-03" db="EMBL/GenBank/DDBJ databases">
        <title>Genomic Encyclopedia of Type Strains, Phase III (KMG-III): the genomes of soil and plant-associated and newly described type strains.</title>
        <authorList>
            <person name="Whitman W."/>
        </authorList>
    </citation>
    <scope>NUCLEOTIDE SEQUENCE [LARGE SCALE GENOMIC DNA]</scope>
    <source>
        <strain evidence="9 10">IMMIB AFH-6</strain>
    </source>
</reference>
<feature type="transmembrane region" description="Helical" evidence="7">
    <location>
        <begin position="95"/>
        <end position="113"/>
    </location>
</feature>
<dbReference type="EMBL" id="JAGINP010000033">
    <property type="protein sequence ID" value="MBP2296638.1"/>
    <property type="molecule type" value="Genomic_DNA"/>
</dbReference>
<dbReference type="InterPro" id="IPR011990">
    <property type="entry name" value="TPR-like_helical_dom_sf"/>
</dbReference>
<dbReference type="SMART" id="SM00028">
    <property type="entry name" value="TPR"/>
    <property type="match status" value="2"/>
</dbReference>
<sequence>MLFWIVAAVMTAAVVMLIVPPLLKSQATGPDARADFDLEVYRDQLAELERDQARGLISETQAAAAKAEIGRRMLAIADHKGSTSQPAAAPRSGKVLAGLLVLALPLGALAVYGKLGRPELPAQPLASRDLNQERGAPPKNVLAALEKLKAQLDQNPDDAQGWSILGQAYAKMGRVQEAADALRKAATLSKGDPDILGTYGEVLISAAGGTVTEEARTAFETILTKDAKEPRARFYLALARRQAGDVKGALERWAALLGDSPADAPWVPVVQGQIQQAAKELGLDPAAVTPKTLPPEQPPAAQNQNPGQGQDQAGSPEDRDQMIRGMVANLAAKLEANPADVDGWLKLARSYNVLGERDKAAEAARKAKEQAPDRPDVLVAYAGALLSLEPPTDKPGPMPAEAVTALRQALTVEPTNRDALWLLGLDAADTGRTAEASDLWTRLLAQFQPNDPEYALIRARLESLKAGG</sequence>
<dbReference type="Proteomes" id="UP000781958">
    <property type="component" value="Unassembled WGS sequence"/>
</dbReference>
<dbReference type="RefSeq" id="WP_209772019.1">
    <property type="nucleotide sequence ID" value="NZ_JAGINP010000033.1"/>
</dbReference>
<keyword evidence="10" id="KW-1185">Reference proteome</keyword>